<gene>
    <name evidence="7" type="ORF">BK662_09830</name>
</gene>
<feature type="transmembrane region" description="Helical" evidence="5">
    <location>
        <begin position="168"/>
        <end position="186"/>
    </location>
</feature>
<evidence type="ECO:0000256" key="2">
    <source>
        <dbReference type="ARBA" id="ARBA00022692"/>
    </source>
</evidence>
<dbReference type="PANTHER" id="PTHR42718:SF49">
    <property type="entry name" value="EXPORT PROTEIN"/>
    <property type="match status" value="1"/>
</dbReference>
<dbReference type="InterPro" id="IPR020846">
    <property type="entry name" value="MFS_dom"/>
</dbReference>
<comment type="subcellular location">
    <subcellularLocation>
        <location evidence="1">Membrane</location>
        <topology evidence="1">Multi-pass membrane protein</topology>
    </subcellularLocation>
</comment>
<accession>A0A423HU91</accession>
<keyword evidence="4 5" id="KW-0472">Membrane</keyword>
<evidence type="ECO:0000256" key="5">
    <source>
        <dbReference type="SAM" id="Phobius"/>
    </source>
</evidence>
<dbReference type="RefSeq" id="WP_123357959.1">
    <property type="nucleotide sequence ID" value="NZ_MOBM01000012.1"/>
</dbReference>
<evidence type="ECO:0000313" key="7">
    <source>
        <dbReference type="EMBL" id="RON16801.1"/>
    </source>
</evidence>
<name>A0A423HU91_9PSED</name>
<feature type="transmembrane region" description="Helical" evidence="5">
    <location>
        <begin position="53"/>
        <end position="70"/>
    </location>
</feature>
<feature type="transmembrane region" description="Helical" evidence="5">
    <location>
        <begin position="206"/>
        <end position="223"/>
    </location>
</feature>
<feature type="transmembrane region" description="Helical" evidence="5">
    <location>
        <begin position="477"/>
        <end position="496"/>
    </location>
</feature>
<feature type="transmembrane region" description="Helical" evidence="5">
    <location>
        <begin position="408"/>
        <end position="428"/>
    </location>
</feature>
<dbReference type="Gene3D" id="1.20.1250.20">
    <property type="entry name" value="MFS general substrate transporter like domains"/>
    <property type="match status" value="1"/>
</dbReference>
<dbReference type="CDD" id="cd17321">
    <property type="entry name" value="MFS_MMR_MDR_like"/>
    <property type="match status" value="1"/>
</dbReference>
<keyword evidence="3 5" id="KW-1133">Transmembrane helix</keyword>
<feature type="transmembrane region" description="Helical" evidence="5">
    <location>
        <begin position="361"/>
        <end position="387"/>
    </location>
</feature>
<evidence type="ECO:0000259" key="6">
    <source>
        <dbReference type="PROSITE" id="PS50850"/>
    </source>
</evidence>
<dbReference type="EMBL" id="MOBM01000012">
    <property type="protein sequence ID" value="RON16801.1"/>
    <property type="molecule type" value="Genomic_DNA"/>
</dbReference>
<evidence type="ECO:0000313" key="8">
    <source>
        <dbReference type="Proteomes" id="UP000284002"/>
    </source>
</evidence>
<proteinExistence type="predicted"/>
<feature type="transmembrane region" description="Helical" evidence="5">
    <location>
        <begin position="229"/>
        <end position="250"/>
    </location>
</feature>
<dbReference type="Pfam" id="PF07690">
    <property type="entry name" value="MFS_1"/>
    <property type="match status" value="1"/>
</dbReference>
<dbReference type="PANTHER" id="PTHR42718">
    <property type="entry name" value="MAJOR FACILITATOR SUPERFAMILY MULTIDRUG TRANSPORTER MFSC"/>
    <property type="match status" value="1"/>
</dbReference>
<evidence type="ECO:0000256" key="3">
    <source>
        <dbReference type="ARBA" id="ARBA00022989"/>
    </source>
</evidence>
<feature type="domain" description="Major facilitator superfamily (MFS) profile" evidence="6">
    <location>
        <begin position="16"/>
        <end position="500"/>
    </location>
</feature>
<protein>
    <submittedName>
        <fullName evidence="7">MFS transporter</fullName>
    </submittedName>
</protein>
<dbReference type="Proteomes" id="UP000284002">
    <property type="component" value="Unassembled WGS sequence"/>
</dbReference>
<feature type="transmembrane region" description="Helical" evidence="5">
    <location>
        <begin position="262"/>
        <end position="290"/>
    </location>
</feature>
<organism evidence="7 8">
    <name type="scientific">Pseudomonas frederiksbergensis</name>
    <dbReference type="NCBI Taxonomy" id="104087"/>
    <lineage>
        <taxon>Bacteria</taxon>
        <taxon>Pseudomonadati</taxon>
        <taxon>Pseudomonadota</taxon>
        <taxon>Gammaproteobacteria</taxon>
        <taxon>Pseudomonadales</taxon>
        <taxon>Pseudomonadaceae</taxon>
        <taxon>Pseudomonas</taxon>
    </lineage>
</organism>
<sequence length="519" mass="54719">MNSATEPLPAHGRHSILAAICLAALVLPMSFTGGAVATPFIGQTFDALPTELAWITNAFMLSFGSLLMAAGTLADLYGRKRLFMCGMALFALVSTLLAVVPDIFWLDLLRGVQGIAAAAALASGSAALAQEFDGHTRTRAFSLLGTTFGVGLAFGPLLSGLLIEYMGWRAIFLFTALLAILSLIFALPKMRESRDPQAQRLDTPGVLTFSGLLITFTTAVILAPEQGWGSPVIHALLGTSAVFLLLFIIVENRAKHPMLELGLFLFPRFVGVQILPIGTCYCYIVLIVLLPFRFIGVEGASAFEAGLMMLALSAPMLIVPIIAASLTRWLSAGVLCAIGFVIAAAGLYWLSEIPVGAHAQIIAAMLLTGIGTGLPWGLMDGLSISVIPMERAGMAAGIFNTTRVASEGVALAITVAVLTALVAHHLSISDSVKLSAVDYSTIAQRLVMGDIQHASTDASQIPLTMLRLAYTAGFNTLLQLLAMFTLFTAAVVFLFLGRQSEICVGAESTPDVARLSSGT</sequence>
<evidence type="ECO:0000256" key="1">
    <source>
        <dbReference type="ARBA" id="ARBA00004141"/>
    </source>
</evidence>
<dbReference type="GO" id="GO:0022857">
    <property type="term" value="F:transmembrane transporter activity"/>
    <property type="evidence" value="ECO:0007669"/>
    <property type="project" value="InterPro"/>
</dbReference>
<dbReference type="AlphaFoldDB" id="A0A423HU91"/>
<feature type="transmembrane region" description="Helical" evidence="5">
    <location>
        <begin position="302"/>
        <end position="322"/>
    </location>
</feature>
<dbReference type="PROSITE" id="PS00216">
    <property type="entry name" value="SUGAR_TRANSPORT_1"/>
    <property type="match status" value="1"/>
</dbReference>
<evidence type="ECO:0000256" key="4">
    <source>
        <dbReference type="ARBA" id="ARBA00023136"/>
    </source>
</evidence>
<keyword evidence="2 5" id="KW-0812">Transmembrane</keyword>
<feature type="transmembrane region" description="Helical" evidence="5">
    <location>
        <begin position="329"/>
        <end position="349"/>
    </location>
</feature>
<dbReference type="InterPro" id="IPR005829">
    <property type="entry name" value="Sugar_transporter_CS"/>
</dbReference>
<dbReference type="PROSITE" id="PS50850">
    <property type="entry name" value="MFS"/>
    <property type="match status" value="1"/>
</dbReference>
<dbReference type="InterPro" id="IPR011701">
    <property type="entry name" value="MFS"/>
</dbReference>
<feature type="transmembrane region" description="Helical" evidence="5">
    <location>
        <begin position="82"/>
        <end position="105"/>
    </location>
</feature>
<dbReference type="GO" id="GO:0016020">
    <property type="term" value="C:membrane"/>
    <property type="evidence" value="ECO:0007669"/>
    <property type="project" value="UniProtKB-SubCell"/>
</dbReference>
<dbReference type="InterPro" id="IPR036259">
    <property type="entry name" value="MFS_trans_sf"/>
</dbReference>
<comment type="caution">
    <text evidence="7">The sequence shown here is derived from an EMBL/GenBank/DDBJ whole genome shotgun (WGS) entry which is preliminary data.</text>
</comment>
<feature type="transmembrane region" description="Helical" evidence="5">
    <location>
        <begin position="111"/>
        <end position="129"/>
    </location>
</feature>
<reference evidence="7 8" key="1">
    <citation type="submission" date="2016-10" db="EMBL/GenBank/DDBJ databases">
        <title>Comparative genome analysis of multiple Pseudomonas spp. focuses on biocontrol and plant growth promoting traits.</title>
        <authorList>
            <person name="Tao X.-Y."/>
            <person name="Taylor C.G."/>
        </authorList>
    </citation>
    <scope>NUCLEOTIDE SEQUENCE [LARGE SCALE GENOMIC DNA]</scope>
    <source>
        <strain evidence="7 8">36C6</strain>
    </source>
</reference>
<feature type="transmembrane region" description="Helical" evidence="5">
    <location>
        <begin position="141"/>
        <end position="162"/>
    </location>
</feature>
<dbReference type="SUPFAM" id="SSF103473">
    <property type="entry name" value="MFS general substrate transporter"/>
    <property type="match status" value="1"/>
</dbReference>